<dbReference type="Proteomes" id="UP000053923">
    <property type="component" value="Unassembled WGS sequence"/>
</dbReference>
<evidence type="ECO:0000259" key="1">
    <source>
        <dbReference type="Pfam" id="PF03007"/>
    </source>
</evidence>
<proteinExistence type="predicted"/>
<protein>
    <recommendedName>
        <fullName evidence="1">O-acyltransferase WSD1-like N-terminal domain-containing protein</fullName>
    </recommendedName>
</protein>
<organism evidence="2 3">
    <name type="scientific">Streptomyces regalis</name>
    <dbReference type="NCBI Taxonomy" id="68262"/>
    <lineage>
        <taxon>Bacteria</taxon>
        <taxon>Bacillati</taxon>
        <taxon>Actinomycetota</taxon>
        <taxon>Actinomycetes</taxon>
        <taxon>Kitasatosporales</taxon>
        <taxon>Streptomycetaceae</taxon>
        <taxon>Streptomyces</taxon>
    </lineage>
</organism>
<dbReference type="AlphaFoldDB" id="A0A101J7U3"/>
<feature type="domain" description="O-acyltransferase WSD1-like N-terminal" evidence="1">
    <location>
        <begin position="57"/>
        <end position="155"/>
    </location>
</feature>
<dbReference type="InterPro" id="IPR004255">
    <property type="entry name" value="O-acyltransferase_WSD1_N"/>
</dbReference>
<dbReference type="GO" id="GO:0045017">
    <property type="term" value="P:glycerolipid biosynthetic process"/>
    <property type="evidence" value="ECO:0007669"/>
    <property type="project" value="InterPro"/>
</dbReference>
<dbReference type="OrthoDB" id="4191848at2"/>
<accession>A0A101J7U3</accession>
<dbReference type="Pfam" id="PF03007">
    <property type="entry name" value="WS_DGAT_cat"/>
    <property type="match status" value="1"/>
</dbReference>
<dbReference type="RefSeq" id="WP_062714150.1">
    <property type="nucleotide sequence ID" value="NZ_LLZG01000405.1"/>
</dbReference>
<dbReference type="EMBL" id="LLZG01000405">
    <property type="protein sequence ID" value="KUL21696.1"/>
    <property type="molecule type" value="Genomic_DNA"/>
</dbReference>
<name>A0A101J7U3_9ACTN</name>
<dbReference type="GO" id="GO:0004144">
    <property type="term" value="F:diacylglycerol O-acyltransferase activity"/>
    <property type="evidence" value="ECO:0007669"/>
    <property type="project" value="InterPro"/>
</dbReference>
<evidence type="ECO:0000313" key="2">
    <source>
        <dbReference type="EMBL" id="KUL21696.1"/>
    </source>
</evidence>
<reference evidence="3" key="1">
    <citation type="submission" date="2015-10" db="EMBL/GenBank/DDBJ databases">
        <authorList>
            <person name="Ju K.-S."/>
            <person name="Doroghazi J.R."/>
            <person name="Metcalf W.W."/>
        </authorList>
    </citation>
    <scope>NUCLEOTIDE SEQUENCE [LARGE SCALE GENOMIC DNA]</scope>
    <source>
        <strain evidence="3">NRRL 3151</strain>
    </source>
</reference>
<dbReference type="SUPFAM" id="SSF52777">
    <property type="entry name" value="CoA-dependent acyltransferases"/>
    <property type="match status" value="1"/>
</dbReference>
<comment type="caution">
    <text evidence="2">The sequence shown here is derived from an EMBL/GenBank/DDBJ whole genome shotgun (WGS) entry which is preliminary data.</text>
</comment>
<keyword evidence="3" id="KW-1185">Reference proteome</keyword>
<sequence length="414" mass="44225">MRLTAIEEGHLRNGMPGTIGIAAVFPGGPLDLAQVRSRVRERWGGLDRMSLVLQPPTGPAALSGHRWSAARPFDPAAHITATDQDLESLLTDGVSHRLPVERPLWRLLVTGHAVVLLAHHALLDGRSLETLFRLLMDDAVSPGPLGEGVAHPLAAGRQRPRVGPAAVCRELRRIGVPGRPLPPAPLGEPRPSVAVVELDPQVMRTARRQPAGGRGSTLNELLLSTYAGALRACHGPLRSWPKGSTPFYATVPVDLRTRHNAHHLGNGVTALRMALPVDLESPVARLQACQDAVAAFDGRCDAHRAILPALQAAARNVPWLAGVMAKRLARPELTTSLCTAFKWRDNPSHLHGRPLSRIVPLPQLSPPGTANLCLVHTADAYTLTVVSHLRGGDAGTIGEAVQRELKAVAASDLL</sequence>
<evidence type="ECO:0000313" key="3">
    <source>
        <dbReference type="Proteomes" id="UP000053923"/>
    </source>
</evidence>
<gene>
    <name evidence="2" type="ORF">ADL12_44170</name>
</gene>